<gene>
    <name evidence="1" type="ORF">Tcan_06482</name>
</gene>
<keyword evidence="2" id="KW-1185">Reference proteome</keyword>
<dbReference type="OrthoDB" id="5827579at2759"/>
<evidence type="ECO:0000313" key="2">
    <source>
        <dbReference type="Proteomes" id="UP000031036"/>
    </source>
</evidence>
<reference evidence="1 2" key="1">
    <citation type="submission" date="2014-11" db="EMBL/GenBank/DDBJ databases">
        <title>Genetic blueprint of the zoonotic pathogen Toxocara canis.</title>
        <authorList>
            <person name="Zhu X.-Q."/>
            <person name="Korhonen P.K."/>
            <person name="Cai H."/>
            <person name="Young N.D."/>
            <person name="Nejsum P."/>
            <person name="von Samson-Himmelstjerna G."/>
            <person name="Boag P.R."/>
            <person name="Tan P."/>
            <person name="Li Q."/>
            <person name="Min J."/>
            <person name="Yang Y."/>
            <person name="Wang X."/>
            <person name="Fang X."/>
            <person name="Hall R.S."/>
            <person name="Hofmann A."/>
            <person name="Sternberg P.W."/>
            <person name="Jex A.R."/>
            <person name="Gasser R.B."/>
        </authorList>
    </citation>
    <scope>NUCLEOTIDE SEQUENCE [LARGE SCALE GENOMIC DNA]</scope>
    <source>
        <strain evidence="1">PN_DK_2014</strain>
    </source>
</reference>
<proteinExistence type="predicted"/>
<dbReference type="Proteomes" id="UP000031036">
    <property type="component" value="Unassembled WGS sequence"/>
</dbReference>
<organism evidence="1 2">
    <name type="scientific">Toxocara canis</name>
    <name type="common">Canine roundworm</name>
    <dbReference type="NCBI Taxonomy" id="6265"/>
    <lineage>
        <taxon>Eukaryota</taxon>
        <taxon>Metazoa</taxon>
        <taxon>Ecdysozoa</taxon>
        <taxon>Nematoda</taxon>
        <taxon>Chromadorea</taxon>
        <taxon>Rhabditida</taxon>
        <taxon>Spirurina</taxon>
        <taxon>Ascaridomorpha</taxon>
        <taxon>Ascaridoidea</taxon>
        <taxon>Toxocaridae</taxon>
        <taxon>Toxocara</taxon>
    </lineage>
</organism>
<evidence type="ECO:0000313" key="1">
    <source>
        <dbReference type="EMBL" id="KHN76726.1"/>
    </source>
</evidence>
<comment type="caution">
    <text evidence="1">The sequence shown here is derived from an EMBL/GenBank/DDBJ whole genome shotgun (WGS) entry which is preliminary data.</text>
</comment>
<accession>A0A0B2V089</accession>
<dbReference type="AlphaFoldDB" id="A0A0B2V089"/>
<name>A0A0B2V089_TOXCA</name>
<dbReference type="EMBL" id="JPKZ01002445">
    <property type="protein sequence ID" value="KHN76726.1"/>
    <property type="molecule type" value="Genomic_DNA"/>
</dbReference>
<sequence length="105" mass="12338">MIRLPHTEDDDEKALPEEQRFYYLRLMAKPGNKKEPIKTKFVRWAPPCPSQNSVESDQDLERYMAIKYDFLCAHCLKYMSHAIFTATAFNHSDMANSLCRTSKLY</sequence>
<protein>
    <submittedName>
        <fullName evidence="1">Uncharacterized protein</fullName>
    </submittedName>
</protein>